<dbReference type="InterPro" id="IPR045851">
    <property type="entry name" value="AMP-bd_C_sf"/>
</dbReference>
<dbReference type="InterPro" id="IPR042099">
    <property type="entry name" value="ANL_N_sf"/>
</dbReference>
<dbReference type="SUPFAM" id="SSF56801">
    <property type="entry name" value="Acetyl-CoA synthetase-like"/>
    <property type="match status" value="1"/>
</dbReference>
<evidence type="ECO:0000313" key="5">
    <source>
        <dbReference type="EMBL" id="AEF40713.1"/>
    </source>
</evidence>
<dbReference type="InterPro" id="IPR050237">
    <property type="entry name" value="ATP-dep_AMP-bd_enzyme"/>
</dbReference>
<name>F6ER26_HOYSD</name>
<dbReference type="InterPro" id="IPR020845">
    <property type="entry name" value="AMP-binding_CS"/>
</dbReference>
<dbReference type="CDD" id="cd17631">
    <property type="entry name" value="FACL_FadD13-like"/>
    <property type="match status" value="1"/>
</dbReference>
<dbReference type="KEGG" id="asd:AS9A_2266"/>
<organism evidence="5 6">
    <name type="scientific">Hoyosella subflava (strain DSM 45089 / JCM 17490 / NBRC 109087 / DQS3-9A1)</name>
    <name type="common">Amycolicicoccus subflavus</name>
    <dbReference type="NCBI Taxonomy" id="443218"/>
    <lineage>
        <taxon>Bacteria</taxon>
        <taxon>Bacillati</taxon>
        <taxon>Actinomycetota</taxon>
        <taxon>Actinomycetes</taxon>
        <taxon>Mycobacteriales</taxon>
        <taxon>Hoyosellaceae</taxon>
        <taxon>Hoyosella</taxon>
    </lineage>
</organism>
<dbReference type="Pfam" id="PF13193">
    <property type="entry name" value="AMP-binding_C"/>
    <property type="match status" value="1"/>
</dbReference>
<dbReference type="eggNOG" id="COG0318">
    <property type="taxonomic scope" value="Bacteria"/>
</dbReference>
<dbReference type="GO" id="GO:0016878">
    <property type="term" value="F:acid-thiol ligase activity"/>
    <property type="evidence" value="ECO:0007669"/>
    <property type="project" value="UniProtKB-ARBA"/>
</dbReference>
<keyword evidence="2" id="KW-0436">Ligase</keyword>
<evidence type="ECO:0000256" key="2">
    <source>
        <dbReference type="ARBA" id="ARBA00022598"/>
    </source>
</evidence>
<accession>F6ER26</accession>
<evidence type="ECO:0000259" key="3">
    <source>
        <dbReference type="Pfam" id="PF00501"/>
    </source>
</evidence>
<evidence type="ECO:0000259" key="4">
    <source>
        <dbReference type="Pfam" id="PF13193"/>
    </source>
</evidence>
<dbReference type="Pfam" id="PF00501">
    <property type="entry name" value="AMP-binding"/>
    <property type="match status" value="1"/>
</dbReference>
<evidence type="ECO:0000313" key="6">
    <source>
        <dbReference type="Proteomes" id="UP000009235"/>
    </source>
</evidence>
<dbReference type="HOGENOM" id="CLU_000022_59_7_11"/>
<dbReference type="OrthoDB" id="9803968at2"/>
<reference evidence="5 6" key="1">
    <citation type="journal article" date="2011" name="J. Bacteriol.">
        <title>Complete genome sequence of Amycolicicoccus subflavus DQS3-9A1T, an actinomycete isolated from crude oil-polluted soil.</title>
        <authorList>
            <person name="Cai M."/>
            <person name="Chen W.M."/>
            <person name="Nie Y."/>
            <person name="Chi C.Q."/>
            <person name="Wang Y.N."/>
            <person name="Tang Y.Q."/>
            <person name="Li G.Y."/>
            <person name="Wu X.L."/>
        </authorList>
    </citation>
    <scope>NUCLEOTIDE SEQUENCE [LARGE SCALE GENOMIC DNA]</scope>
    <source>
        <strain evidence="6">DSM 45089 / DQS3-9A1</strain>
    </source>
</reference>
<feature type="domain" description="AMP-binding enzyme C-terminal" evidence="4">
    <location>
        <begin position="423"/>
        <end position="498"/>
    </location>
</feature>
<dbReference type="InterPro" id="IPR025110">
    <property type="entry name" value="AMP-bd_C"/>
</dbReference>
<gene>
    <name evidence="5" type="ordered locus">AS9A_2266</name>
</gene>
<dbReference type="RefSeq" id="WP_013807062.1">
    <property type="nucleotide sequence ID" value="NC_015564.1"/>
</dbReference>
<dbReference type="Gene3D" id="3.30.300.30">
    <property type="match status" value="1"/>
</dbReference>
<dbReference type="Proteomes" id="UP000009235">
    <property type="component" value="Chromosome"/>
</dbReference>
<feature type="domain" description="AMP-dependent synthetase/ligase" evidence="3">
    <location>
        <begin position="8"/>
        <end position="373"/>
    </location>
</feature>
<dbReference type="AlphaFoldDB" id="F6ER26"/>
<dbReference type="PROSITE" id="PS00455">
    <property type="entry name" value="AMP_BINDING"/>
    <property type="match status" value="1"/>
</dbReference>
<evidence type="ECO:0000256" key="1">
    <source>
        <dbReference type="ARBA" id="ARBA00006432"/>
    </source>
</evidence>
<protein>
    <submittedName>
        <fullName evidence="5">Feruloyl-CoA synthetase</fullName>
    </submittedName>
</protein>
<dbReference type="EMBL" id="CP002786">
    <property type="protein sequence ID" value="AEF40713.1"/>
    <property type="molecule type" value="Genomic_DNA"/>
</dbReference>
<dbReference type="Gene3D" id="3.40.50.12780">
    <property type="entry name" value="N-terminal domain of ligase-like"/>
    <property type="match status" value="1"/>
</dbReference>
<comment type="similarity">
    <text evidence="1">Belongs to the ATP-dependent AMP-binding enzyme family.</text>
</comment>
<dbReference type="InterPro" id="IPR000873">
    <property type="entry name" value="AMP-dep_synth/lig_dom"/>
</dbReference>
<dbReference type="STRING" id="443218.AS9A_2266"/>
<dbReference type="FunFam" id="3.30.300.30:FF:000008">
    <property type="entry name" value="2,3-dihydroxybenzoate-AMP ligase"/>
    <property type="match status" value="1"/>
</dbReference>
<sequence>MYLTQGLHRWATATPGRVATICGDRSRTYAELSDRVSRLASGLRGIDIKDGDRVGVLALNSDRYIESLFAVPWANAVLNPVNIRWSPAEIAYSLEDSQTRVLIVDDVFAPAVPAVQQIYPALTTVIHAGDGPTPDFAISYEQLIAESDPIADARRSGDELAGVFYTGGTTGAPKGVMLSHTNLVSAALGGLASGNFFRHGATPRSLHVAPMFHLADFAFFLMTSIAGGTNIAVPMFDPQKVLGLIGTHEVTDTLLVPTMIQMLADHPSAPSFDVSHLRTIAYGASPISPALLGRAKKVWPGVDFVQAYGMTELSALATILPAADHSIETRQRSAGATSPTSEIRIAAEDGTDAPRGAVGEILVRGPQVMRGYWQKPEETEEALRDGWMHTGDAGYLDDDGYLYIVDRLKDMIITGGENVYSSEVENALAQHPAVAACAVIGLPDERWGERVHAVVVPAPQTTVTADELQEHTRALIAGYKVPRSVSFAESLPISGAGKILKRSLRDTVQQQPSA</sequence>
<dbReference type="PANTHER" id="PTHR43767">
    <property type="entry name" value="LONG-CHAIN-FATTY-ACID--COA LIGASE"/>
    <property type="match status" value="1"/>
</dbReference>
<dbReference type="PANTHER" id="PTHR43767:SF1">
    <property type="entry name" value="NONRIBOSOMAL PEPTIDE SYNTHASE PES1 (EUROFUNG)-RELATED"/>
    <property type="match status" value="1"/>
</dbReference>
<keyword evidence="6" id="KW-1185">Reference proteome</keyword>
<proteinExistence type="inferred from homology"/>
<dbReference type="NCBIfam" id="NF004837">
    <property type="entry name" value="PRK06187.1"/>
    <property type="match status" value="1"/>
</dbReference>